<proteinExistence type="predicted"/>
<dbReference type="EMBL" id="JABSTU010000002">
    <property type="protein sequence ID" value="KAH8037012.1"/>
    <property type="molecule type" value="Genomic_DNA"/>
</dbReference>
<dbReference type="AlphaFoldDB" id="A0A9J6ES36"/>
<comment type="caution">
    <text evidence="2">The sequence shown here is derived from an EMBL/GenBank/DDBJ whole genome shotgun (WGS) entry which is preliminary data.</text>
</comment>
<sequence>MRPQALPPGAVLKNNPPAVALRPLNAEPMPLPSPKDDMMYRRIRPLVPSTNLTPFLYQDARPFLDAPPSGQRDATVAEQGGGMMGNFGGGISPGSLEGISRLRMCMYIMGAMSVLFLLFVVYVYAMFDDSGGDPRAVPGVDNPVGLNGNDTGDAYPQTKIRGMHICPTGDAQSTQDSDTRP</sequence>
<evidence type="ECO:0000313" key="3">
    <source>
        <dbReference type="Proteomes" id="UP000821866"/>
    </source>
</evidence>
<organism evidence="2 3">
    <name type="scientific">Rhipicephalus microplus</name>
    <name type="common">Cattle tick</name>
    <name type="synonym">Boophilus microplus</name>
    <dbReference type="NCBI Taxonomy" id="6941"/>
    <lineage>
        <taxon>Eukaryota</taxon>
        <taxon>Metazoa</taxon>
        <taxon>Ecdysozoa</taxon>
        <taxon>Arthropoda</taxon>
        <taxon>Chelicerata</taxon>
        <taxon>Arachnida</taxon>
        <taxon>Acari</taxon>
        <taxon>Parasitiformes</taxon>
        <taxon>Ixodida</taxon>
        <taxon>Ixodoidea</taxon>
        <taxon>Ixodidae</taxon>
        <taxon>Rhipicephalinae</taxon>
        <taxon>Rhipicephalus</taxon>
        <taxon>Boophilus</taxon>
    </lineage>
</organism>
<dbReference type="Proteomes" id="UP000821866">
    <property type="component" value="Chromosome 10"/>
</dbReference>
<keyword evidence="3" id="KW-1185">Reference proteome</keyword>
<feature type="transmembrane region" description="Helical" evidence="1">
    <location>
        <begin position="105"/>
        <end position="125"/>
    </location>
</feature>
<evidence type="ECO:0000313" key="2">
    <source>
        <dbReference type="EMBL" id="KAH8037012.1"/>
    </source>
</evidence>
<protein>
    <submittedName>
        <fullName evidence="2">Uncharacterized protein</fullName>
    </submittedName>
</protein>
<keyword evidence="1" id="KW-1133">Transmembrane helix</keyword>
<reference evidence="2" key="2">
    <citation type="submission" date="2021-09" db="EMBL/GenBank/DDBJ databases">
        <authorList>
            <person name="Jia N."/>
            <person name="Wang J."/>
            <person name="Shi W."/>
            <person name="Du L."/>
            <person name="Sun Y."/>
            <person name="Zhan W."/>
            <person name="Jiang J."/>
            <person name="Wang Q."/>
            <person name="Zhang B."/>
            <person name="Ji P."/>
            <person name="Sakyi L.B."/>
            <person name="Cui X."/>
            <person name="Yuan T."/>
            <person name="Jiang B."/>
            <person name="Yang W."/>
            <person name="Lam T.T.-Y."/>
            <person name="Chang Q."/>
            <person name="Ding S."/>
            <person name="Wang X."/>
            <person name="Zhu J."/>
            <person name="Ruan X."/>
            <person name="Zhao L."/>
            <person name="Wei J."/>
            <person name="Que T."/>
            <person name="Du C."/>
            <person name="Cheng J."/>
            <person name="Dai P."/>
            <person name="Han X."/>
            <person name="Huang E."/>
            <person name="Gao Y."/>
            <person name="Liu J."/>
            <person name="Shao H."/>
            <person name="Ye R."/>
            <person name="Li L."/>
            <person name="Wei W."/>
            <person name="Wang X."/>
            <person name="Wang C."/>
            <person name="Huo Q."/>
            <person name="Li W."/>
            <person name="Guo W."/>
            <person name="Chen H."/>
            <person name="Chen S."/>
            <person name="Zhou L."/>
            <person name="Zhou L."/>
            <person name="Ni X."/>
            <person name="Tian J."/>
            <person name="Zhou Y."/>
            <person name="Sheng Y."/>
            <person name="Liu T."/>
            <person name="Pan Y."/>
            <person name="Xia L."/>
            <person name="Li J."/>
            <person name="Zhao F."/>
            <person name="Cao W."/>
        </authorList>
    </citation>
    <scope>NUCLEOTIDE SEQUENCE</scope>
    <source>
        <strain evidence="2">Rmic-2018</strain>
        <tissue evidence="2">Larvae</tissue>
    </source>
</reference>
<reference evidence="2" key="1">
    <citation type="journal article" date="2020" name="Cell">
        <title>Large-Scale Comparative Analyses of Tick Genomes Elucidate Their Genetic Diversity and Vector Capacities.</title>
        <authorList>
            <consortium name="Tick Genome and Microbiome Consortium (TIGMIC)"/>
            <person name="Jia N."/>
            <person name="Wang J."/>
            <person name="Shi W."/>
            <person name="Du L."/>
            <person name="Sun Y."/>
            <person name="Zhan W."/>
            <person name="Jiang J.F."/>
            <person name="Wang Q."/>
            <person name="Zhang B."/>
            <person name="Ji P."/>
            <person name="Bell-Sakyi L."/>
            <person name="Cui X.M."/>
            <person name="Yuan T.T."/>
            <person name="Jiang B.G."/>
            <person name="Yang W.F."/>
            <person name="Lam T.T."/>
            <person name="Chang Q.C."/>
            <person name="Ding S.J."/>
            <person name="Wang X.J."/>
            <person name="Zhu J.G."/>
            <person name="Ruan X.D."/>
            <person name="Zhao L."/>
            <person name="Wei J.T."/>
            <person name="Ye R.Z."/>
            <person name="Que T.C."/>
            <person name="Du C.H."/>
            <person name="Zhou Y.H."/>
            <person name="Cheng J.X."/>
            <person name="Dai P.F."/>
            <person name="Guo W.B."/>
            <person name="Han X.H."/>
            <person name="Huang E.J."/>
            <person name="Li L.F."/>
            <person name="Wei W."/>
            <person name="Gao Y.C."/>
            <person name="Liu J.Z."/>
            <person name="Shao H.Z."/>
            <person name="Wang X."/>
            <person name="Wang C.C."/>
            <person name="Yang T.C."/>
            <person name="Huo Q.B."/>
            <person name="Li W."/>
            <person name="Chen H.Y."/>
            <person name="Chen S.E."/>
            <person name="Zhou L.G."/>
            <person name="Ni X.B."/>
            <person name="Tian J.H."/>
            <person name="Sheng Y."/>
            <person name="Liu T."/>
            <person name="Pan Y.S."/>
            <person name="Xia L.Y."/>
            <person name="Li J."/>
            <person name="Zhao F."/>
            <person name="Cao W.C."/>
        </authorList>
    </citation>
    <scope>NUCLEOTIDE SEQUENCE</scope>
    <source>
        <strain evidence="2">Rmic-2018</strain>
    </source>
</reference>
<evidence type="ECO:0000256" key="1">
    <source>
        <dbReference type="SAM" id="Phobius"/>
    </source>
</evidence>
<keyword evidence="1" id="KW-0472">Membrane</keyword>
<accession>A0A9J6ES36</accession>
<keyword evidence="1" id="KW-0812">Transmembrane</keyword>
<name>A0A9J6ES36_RHIMP</name>
<gene>
    <name evidence="2" type="ORF">HPB51_008338</name>
</gene>